<dbReference type="STRING" id="984485.A0A1E4RL31"/>
<organism evidence="1 2">
    <name type="scientific">Hyphopichia burtonii NRRL Y-1933</name>
    <dbReference type="NCBI Taxonomy" id="984485"/>
    <lineage>
        <taxon>Eukaryota</taxon>
        <taxon>Fungi</taxon>
        <taxon>Dikarya</taxon>
        <taxon>Ascomycota</taxon>
        <taxon>Saccharomycotina</taxon>
        <taxon>Pichiomycetes</taxon>
        <taxon>Debaryomycetaceae</taxon>
        <taxon>Hyphopichia</taxon>
    </lineage>
</organism>
<sequence>MSVNTLPILPKNGRSELPFELGISEKLKYRTSTERQSMSIKLENSTASININAKDGSLYLTNKRLVFITANEGDIDVFALELATAPALQLSHSVRSPWFGANYWEFLIFTNRETCDGFPDKCWLRGIIKFNDGGLFDFVQVFNEALNDVMNNADIDEELPLYSA</sequence>
<dbReference type="GO" id="GO:0031490">
    <property type="term" value="F:chromatin DNA binding"/>
    <property type="evidence" value="ECO:0007669"/>
    <property type="project" value="TreeGrafter"/>
</dbReference>
<name>A0A1E4RL31_9ASCO</name>
<dbReference type="Proteomes" id="UP000095085">
    <property type="component" value="Unassembled WGS sequence"/>
</dbReference>
<protein>
    <submittedName>
        <fullName evidence="1">Uncharacterized protein</fullName>
    </submittedName>
</protein>
<dbReference type="RefSeq" id="XP_020076862.1">
    <property type="nucleotide sequence ID" value="XM_020221093.1"/>
</dbReference>
<dbReference type="GO" id="GO:0005634">
    <property type="term" value="C:nucleus"/>
    <property type="evidence" value="ECO:0007669"/>
    <property type="project" value="TreeGrafter"/>
</dbReference>
<dbReference type="EMBL" id="KV454540">
    <property type="protein sequence ID" value="ODV67795.1"/>
    <property type="molecule type" value="Genomic_DNA"/>
</dbReference>
<dbReference type="PANTHER" id="PTHR31606:SF1">
    <property type="entry name" value="WW DOMAIN BINDING PROTEIN 2, ISOFORM E"/>
    <property type="match status" value="1"/>
</dbReference>
<reference evidence="2" key="1">
    <citation type="submission" date="2016-05" db="EMBL/GenBank/DDBJ databases">
        <title>Comparative genomics of biotechnologically important yeasts.</title>
        <authorList>
            <consortium name="DOE Joint Genome Institute"/>
            <person name="Riley R."/>
            <person name="Haridas S."/>
            <person name="Wolfe K.H."/>
            <person name="Lopes M.R."/>
            <person name="Hittinger C.T."/>
            <person name="Goker M."/>
            <person name="Salamov A."/>
            <person name="Wisecaver J."/>
            <person name="Long T.M."/>
            <person name="Aerts A.L."/>
            <person name="Barry K."/>
            <person name="Choi C."/>
            <person name="Clum A."/>
            <person name="Coughlan A.Y."/>
            <person name="Deshpande S."/>
            <person name="Douglass A.P."/>
            <person name="Hanson S.J."/>
            <person name="Klenk H.-P."/>
            <person name="Labutti K."/>
            <person name="Lapidus A."/>
            <person name="Lindquist E."/>
            <person name="Lipzen A."/>
            <person name="Meier-Kolthoff J.P."/>
            <person name="Ohm R.A."/>
            <person name="Otillar R.P."/>
            <person name="Pangilinan J."/>
            <person name="Peng Y."/>
            <person name="Rokas A."/>
            <person name="Rosa C.A."/>
            <person name="Scheuner C."/>
            <person name="Sibirny A.A."/>
            <person name="Slot J.C."/>
            <person name="Stielow J.B."/>
            <person name="Sun H."/>
            <person name="Kurtzman C.P."/>
            <person name="Blackwell M."/>
            <person name="Grigoriev I.V."/>
            <person name="Jeffries T.W."/>
        </authorList>
    </citation>
    <scope>NUCLEOTIDE SEQUENCE [LARGE SCALE GENOMIC DNA]</scope>
    <source>
        <strain evidence="2">NRRL Y-1933</strain>
    </source>
</reference>
<dbReference type="SUPFAM" id="SSF50729">
    <property type="entry name" value="PH domain-like"/>
    <property type="match status" value="1"/>
</dbReference>
<gene>
    <name evidence="1" type="ORF">HYPBUDRAFT_152576</name>
</gene>
<keyword evidence="2" id="KW-1185">Reference proteome</keyword>
<dbReference type="GO" id="GO:0003713">
    <property type="term" value="F:transcription coactivator activity"/>
    <property type="evidence" value="ECO:0007669"/>
    <property type="project" value="InterPro"/>
</dbReference>
<proteinExistence type="predicted"/>
<evidence type="ECO:0000313" key="2">
    <source>
        <dbReference type="Proteomes" id="UP000095085"/>
    </source>
</evidence>
<evidence type="ECO:0000313" key="1">
    <source>
        <dbReference type="EMBL" id="ODV67795.1"/>
    </source>
</evidence>
<dbReference type="AlphaFoldDB" id="A0A1E4RL31"/>
<dbReference type="GeneID" id="30995643"/>
<dbReference type="InterPro" id="IPR044852">
    <property type="entry name" value="WBP2-like"/>
</dbReference>
<dbReference type="PANTHER" id="PTHR31606">
    <property type="entry name" value="WW DOMAIN BINDING PROTEIN 2, ISOFORM E"/>
    <property type="match status" value="1"/>
</dbReference>
<dbReference type="OrthoDB" id="1259151at2759"/>
<accession>A0A1E4RL31</accession>